<accession>A0A0K8U403</accession>
<dbReference type="Pfam" id="PF06382">
    <property type="entry name" value="Protamine_like"/>
    <property type="match status" value="1"/>
</dbReference>
<dbReference type="Gene3D" id="1.10.30.10">
    <property type="entry name" value="High mobility group box domain"/>
    <property type="match status" value="1"/>
</dbReference>
<evidence type="ECO:0000256" key="1">
    <source>
        <dbReference type="SAM" id="MobiDB-lite"/>
    </source>
</evidence>
<dbReference type="CDD" id="cd00084">
    <property type="entry name" value="HMG-box_SF"/>
    <property type="match status" value="1"/>
</dbReference>
<dbReference type="InterPro" id="IPR036910">
    <property type="entry name" value="HMG_box_dom_sf"/>
</dbReference>
<feature type="region of interest" description="Disordered" evidence="1">
    <location>
        <begin position="1"/>
        <end position="22"/>
    </location>
</feature>
<dbReference type="GO" id="GO:0005634">
    <property type="term" value="C:nucleus"/>
    <property type="evidence" value="ECO:0007669"/>
    <property type="project" value="UniProtKB-ARBA"/>
</dbReference>
<dbReference type="AlphaFoldDB" id="A0A0K8U403"/>
<evidence type="ECO:0008006" key="3">
    <source>
        <dbReference type="Google" id="ProtNLM"/>
    </source>
</evidence>
<gene>
    <name evidence="2" type="ORF">c0_g1_i1</name>
</gene>
<name>A0A0K8U403_BACLA</name>
<reference evidence="2" key="1">
    <citation type="submission" date="2015-06" db="EMBL/GenBank/DDBJ databases">
        <authorList>
            <person name="Hoefler B.C."/>
            <person name="Straight P.D."/>
        </authorList>
    </citation>
    <scope>NUCLEOTIDE SEQUENCE</scope>
</reference>
<evidence type="ECO:0000313" key="2">
    <source>
        <dbReference type="EMBL" id="JAI21050.1"/>
    </source>
</evidence>
<protein>
    <recommendedName>
        <fullName evidence="3">HMG box domain-containing protein</fullName>
    </recommendedName>
</protein>
<dbReference type="InterPro" id="IPR024460">
    <property type="entry name" value="Protamine-like"/>
</dbReference>
<feature type="region of interest" description="Disordered" evidence="1">
    <location>
        <begin position="109"/>
        <end position="130"/>
    </location>
</feature>
<dbReference type="GO" id="GO:0035092">
    <property type="term" value="P:sperm DNA condensation"/>
    <property type="evidence" value="ECO:0007669"/>
    <property type="project" value="InterPro"/>
</dbReference>
<proteinExistence type="predicted"/>
<sequence length="130" mass="14765">MEIQKTLSTPKPPSKTAFLKTKSGKCHRPCGTLHRNPYLNFLREFRLRNSGLSAVEIIRRGAREWRSMPKEDKLQFIEEEATTTTTGTDTRAADTDARDAIPGQLWHSMPQSLCEKTSQKKGEMCPQTQT</sequence>
<dbReference type="EMBL" id="GDHF01031264">
    <property type="protein sequence ID" value="JAI21050.1"/>
    <property type="molecule type" value="Transcribed_RNA"/>
</dbReference>
<organism evidence="2">
    <name type="scientific">Bactrocera latifrons</name>
    <name type="common">Malaysian fruit fly</name>
    <name type="synonym">Chaetodacus latifrons</name>
    <dbReference type="NCBI Taxonomy" id="174628"/>
    <lineage>
        <taxon>Eukaryota</taxon>
        <taxon>Metazoa</taxon>
        <taxon>Ecdysozoa</taxon>
        <taxon>Arthropoda</taxon>
        <taxon>Hexapoda</taxon>
        <taxon>Insecta</taxon>
        <taxon>Pterygota</taxon>
        <taxon>Neoptera</taxon>
        <taxon>Endopterygota</taxon>
        <taxon>Diptera</taxon>
        <taxon>Brachycera</taxon>
        <taxon>Muscomorpha</taxon>
        <taxon>Tephritoidea</taxon>
        <taxon>Tephritidae</taxon>
        <taxon>Bactrocera</taxon>
        <taxon>Bactrocera</taxon>
    </lineage>
</organism>
<dbReference type="SUPFAM" id="SSF47095">
    <property type="entry name" value="HMG-box"/>
    <property type="match status" value="1"/>
</dbReference>
<dbReference type="OrthoDB" id="7675944at2759"/>